<evidence type="ECO:0000256" key="2">
    <source>
        <dbReference type="SAM" id="Phobius"/>
    </source>
</evidence>
<protein>
    <submittedName>
        <fullName evidence="3">GntP family permease domain protein</fullName>
    </submittedName>
</protein>
<feature type="region of interest" description="Disordered" evidence="1">
    <location>
        <begin position="30"/>
        <end position="49"/>
    </location>
</feature>
<feature type="transmembrane region" description="Helical" evidence="2">
    <location>
        <begin position="95"/>
        <end position="116"/>
    </location>
</feature>
<proteinExistence type="predicted"/>
<feature type="transmembrane region" description="Helical" evidence="2">
    <location>
        <begin position="165"/>
        <end position="185"/>
    </location>
</feature>
<keyword evidence="4" id="KW-1185">Reference proteome</keyword>
<dbReference type="GO" id="GO:0005886">
    <property type="term" value="C:plasma membrane"/>
    <property type="evidence" value="ECO:0007669"/>
    <property type="project" value="TreeGrafter"/>
</dbReference>
<reference evidence="3" key="1">
    <citation type="submission" date="2013-08" db="EMBL/GenBank/DDBJ databases">
        <authorList>
            <person name="Durkin A.S."/>
            <person name="Haft D.R."/>
            <person name="McCorrison J."/>
            <person name="Torralba M."/>
            <person name="Gillis M."/>
            <person name="Haft D.H."/>
            <person name="Methe B."/>
            <person name="Sutton G."/>
            <person name="Nelson K.E."/>
        </authorList>
    </citation>
    <scope>NUCLEOTIDE SEQUENCE [LARGE SCALE GENOMIC DNA]</scope>
    <source>
        <strain evidence="3">F0233</strain>
    </source>
</reference>
<evidence type="ECO:0000256" key="1">
    <source>
        <dbReference type="SAM" id="MobiDB-lite"/>
    </source>
</evidence>
<keyword evidence="2" id="KW-1133">Transmembrane helix</keyword>
<name>U2QA16_9ACTN</name>
<accession>U2QA16</accession>
<dbReference type="PANTHER" id="PTHR30354">
    <property type="entry name" value="GNT FAMILY GLUCONATE TRANSPORTER"/>
    <property type="match status" value="1"/>
</dbReference>
<dbReference type="PANTHER" id="PTHR30354:SF25">
    <property type="entry name" value="INNER MEMBRANE PERMEASE YGBN"/>
    <property type="match status" value="1"/>
</dbReference>
<keyword evidence="2" id="KW-0812">Transmembrane</keyword>
<keyword evidence="2" id="KW-0472">Membrane</keyword>
<feature type="transmembrane region" description="Helical" evidence="2">
    <location>
        <begin position="214"/>
        <end position="233"/>
    </location>
</feature>
<feature type="transmembrane region" description="Helical" evidence="2">
    <location>
        <begin position="136"/>
        <end position="158"/>
    </location>
</feature>
<feature type="compositionally biased region" description="Acidic residues" evidence="1">
    <location>
        <begin position="40"/>
        <end position="49"/>
    </location>
</feature>
<dbReference type="Proteomes" id="UP000017052">
    <property type="component" value="Unassembled WGS sequence"/>
</dbReference>
<feature type="transmembrane region" description="Helical" evidence="2">
    <location>
        <begin position="253"/>
        <end position="277"/>
    </location>
</feature>
<dbReference type="GO" id="GO:0015128">
    <property type="term" value="F:gluconate transmembrane transporter activity"/>
    <property type="evidence" value="ECO:0007669"/>
    <property type="project" value="InterPro"/>
</dbReference>
<dbReference type="InterPro" id="IPR003474">
    <property type="entry name" value="Glcn_transporter"/>
</dbReference>
<gene>
    <name evidence="3" type="ORF">HMPREF0682_1369</name>
</gene>
<dbReference type="EMBL" id="ACVN02000240">
    <property type="protein sequence ID" value="ERK53246.1"/>
    <property type="molecule type" value="Genomic_DNA"/>
</dbReference>
<evidence type="ECO:0000313" key="4">
    <source>
        <dbReference type="Proteomes" id="UP000017052"/>
    </source>
</evidence>
<organism evidence="3 4">
    <name type="scientific">Propionibacterium acidifaciens F0233</name>
    <dbReference type="NCBI Taxonomy" id="553198"/>
    <lineage>
        <taxon>Bacteria</taxon>
        <taxon>Bacillati</taxon>
        <taxon>Actinomycetota</taxon>
        <taxon>Actinomycetes</taxon>
        <taxon>Propionibacteriales</taxon>
        <taxon>Propionibacteriaceae</taxon>
        <taxon>Propionibacterium</taxon>
    </lineage>
</organism>
<dbReference type="AlphaFoldDB" id="U2QA16"/>
<comment type="caution">
    <text evidence="3">The sequence shown here is derived from an EMBL/GenBank/DDBJ whole genome shotgun (WGS) entry which is preliminary data.</text>
</comment>
<sequence>MLMIGLPVCAVVAAVGYLASRRVRTDDIVLGATPLGDPPDGTEEPSDEELMVGADPTGPGTVLFLILAPVIQIVIGTVGRMLVPDPSKADSVLSLVGAPLVALLTAALLACVVLGCQQHWSLDQPGRTVDHALPDVAVVVLVAGAGGVFASILVASGAGAALSRALMAVHMPVLLAGFVICLALRASQGSATVAILTTAGLLVDNVAAGGYDALHIALIALAIGFGALGLSHVNDGGFWIFTTCTGLSVQDGLRAWTVLTTVRGLAGFLLTALVWLLA</sequence>
<feature type="transmembrane region" description="Helical" evidence="2">
    <location>
        <begin position="62"/>
        <end position="83"/>
    </location>
</feature>
<dbReference type="Pfam" id="PF02447">
    <property type="entry name" value="GntP_permease"/>
    <property type="match status" value="1"/>
</dbReference>
<evidence type="ECO:0000313" key="3">
    <source>
        <dbReference type="EMBL" id="ERK53246.1"/>
    </source>
</evidence>